<name>A0ABW3KLA5_9FLAO</name>
<dbReference type="InterPro" id="IPR029058">
    <property type="entry name" value="AB_hydrolase_fold"/>
</dbReference>
<dbReference type="GO" id="GO:0016787">
    <property type="term" value="F:hydrolase activity"/>
    <property type="evidence" value="ECO:0007669"/>
    <property type="project" value="UniProtKB-KW"/>
</dbReference>
<gene>
    <name evidence="1" type="ORF">ACFQ13_01440</name>
</gene>
<dbReference type="RefSeq" id="WP_386113307.1">
    <property type="nucleotide sequence ID" value="NZ_JBHTKM010000001.1"/>
</dbReference>
<comment type="caution">
    <text evidence="1">The sequence shown here is derived from an EMBL/GenBank/DDBJ whole genome shotgun (WGS) entry which is preliminary data.</text>
</comment>
<dbReference type="SUPFAM" id="SSF53474">
    <property type="entry name" value="alpha/beta-Hydrolases"/>
    <property type="match status" value="1"/>
</dbReference>
<accession>A0ABW3KLA5</accession>
<proteinExistence type="predicted"/>
<organism evidence="1 2">
    <name type="scientific">Winogradskyella rapida</name>
    <dbReference type="NCBI Taxonomy" id="549701"/>
    <lineage>
        <taxon>Bacteria</taxon>
        <taxon>Pseudomonadati</taxon>
        <taxon>Bacteroidota</taxon>
        <taxon>Flavobacteriia</taxon>
        <taxon>Flavobacteriales</taxon>
        <taxon>Flavobacteriaceae</taxon>
        <taxon>Winogradskyella</taxon>
    </lineage>
</organism>
<sequence>MKILYIHGLNSLLSLEKRQILEQYGDVFAPTLNYKENPNAIADIIAQYADHSFEVIMGSSMGGFAGFYVSNHFECPALLFNPALSKRPVTQQIPETLKTITHFKQLVLGTEDEVVNPKDTLQFIANLIDQQPRITLHLKNKLAHRIPLPVFKAEVEAFFNTL</sequence>
<keyword evidence="1" id="KW-0378">Hydrolase</keyword>
<protein>
    <submittedName>
        <fullName evidence="1">YqiA/YcfP family alpha/beta fold hydrolase</fullName>
    </submittedName>
</protein>
<dbReference type="EMBL" id="JBHTKM010000001">
    <property type="protein sequence ID" value="MFD1014570.1"/>
    <property type="molecule type" value="Genomic_DNA"/>
</dbReference>
<evidence type="ECO:0000313" key="2">
    <source>
        <dbReference type="Proteomes" id="UP001597086"/>
    </source>
</evidence>
<dbReference type="Proteomes" id="UP001597086">
    <property type="component" value="Unassembled WGS sequence"/>
</dbReference>
<dbReference type="InterPro" id="IPR008886">
    <property type="entry name" value="UPF0227/Esterase_YqiA"/>
</dbReference>
<keyword evidence="2" id="KW-1185">Reference proteome</keyword>
<dbReference type="Gene3D" id="3.40.50.1820">
    <property type="entry name" value="alpha/beta hydrolase"/>
    <property type="match status" value="1"/>
</dbReference>
<dbReference type="Pfam" id="PF05728">
    <property type="entry name" value="UPF0227"/>
    <property type="match status" value="1"/>
</dbReference>
<reference evidence="2" key="1">
    <citation type="journal article" date="2019" name="Int. J. Syst. Evol. Microbiol.">
        <title>The Global Catalogue of Microorganisms (GCM) 10K type strain sequencing project: providing services to taxonomists for standard genome sequencing and annotation.</title>
        <authorList>
            <consortium name="The Broad Institute Genomics Platform"/>
            <consortium name="The Broad Institute Genome Sequencing Center for Infectious Disease"/>
            <person name="Wu L."/>
            <person name="Ma J."/>
        </authorList>
    </citation>
    <scope>NUCLEOTIDE SEQUENCE [LARGE SCALE GENOMIC DNA]</scope>
    <source>
        <strain evidence="2">CCUG 56098</strain>
    </source>
</reference>
<evidence type="ECO:0000313" key="1">
    <source>
        <dbReference type="EMBL" id="MFD1014570.1"/>
    </source>
</evidence>